<dbReference type="Proteomes" id="UP000244073">
    <property type="component" value="Unassembled WGS sequence"/>
</dbReference>
<dbReference type="RefSeq" id="XP_040755344.1">
    <property type="nucleotide sequence ID" value="XM_040895716.1"/>
</dbReference>
<accession>A0A2T5M5Z6</accession>
<dbReference type="GeneID" id="63812598"/>
<organism evidence="1 2">
    <name type="scientific">Aspergillus ochraceoroseus IBT 24754</name>
    <dbReference type="NCBI Taxonomy" id="1392256"/>
    <lineage>
        <taxon>Eukaryota</taxon>
        <taxon>Fungi</taxon>
        <taxon>Dikarya</taxon>
        <taxon>Ascomycota</taxon>
        <taxon>Pezizomycotina</taxon>
        <taxon>Eurotiomycetes</taxon>
        <taxon>Eurotiomycetidae</taxon>
        <taxon>Eurotiales</taxon>
        <taxon>Aspergillaceae</taxon>
        <taxon>Aspergillus</taxon>
        <taxon>Aspergillus subgen. Nidulantes</taxon>
    </lineage>
</organism>
<sequence>MEAGYWIKIEELCICPGKRISRFLHDLEWSSGLHNVGSHHMTLSNFFVCTIGSLWNLGAIKRSMYILSQSAISFAELLFLLCLDELAPIPGELTGCGPALWHLQYLKLVGQAGARGVVTGSLCTVSMQVRGANSRGTWLFLTLIQSPVVTILDAIETIFYMRPIQAARFAAELKDAGRAEYRPICDWCSWFITILGVYVLQLENVQFNLIHLQDKP</sequence>
<comment type="caution">
    <text evidence="1">The sequence shown here is derived from an EMBL/GenBank/DDBJ whole genome shotgun (WGS) entry which is preliminary data.</text>
</comment>
<evidence type="ECO:0000313" key="1">
    <source>
        <dbReference type="EMBL" id="PTU23952.1"/>
    </source>
</evidence>
<proteinExistence type="predicted"/>
<protein>
    <submittedName>
        <fullName evidence="1">Uncharacterized protein</fullName>
    </submittedName>
</protein>
<name>A0A2T5M5Z6_9EURO</name>
<dbReference type="EMBL" id="MSFN02000001">
    <property type="protein sequence ID" value="PTU23952.1"/>
    <property type="molecule type" value="Genomic_DNA"/>
</dbReference>
<reference evidence="1 2" key="1">
    <citation type="journal article" date="2018" name="Proc. Natl. Acad. Sci. U.S.A.">
        <title>Linking secondary metabolites to gene clusters through genome sequencing of six diverse Aspergillus species.</title>
        <authorList>
            <person name="Kaerboelling I."/>
            <person name="Vesth T.C."/>
            <person name="Frisvad J.C."/>
            <person name="Nybo J.L."/>
            <person name="Theobald S."/>
            <person name="Kuo A."/>
            <person name="Bowyer P."/>
            <person name="Matsuda Y."/>
            <person name="Mondo S."/>
            <person name="Lyhne E.K."/>
            <person name="Kogle M.E."/>
            <person name="Clum A."/>
            <person name="Lipzen A."/>
            <person name="Salamov A."/>
            <person name="Ngan C.Y."/>
            <person name="Daum C."/>
            <person name="Chiniquy J."/>
            <person name="Barry K."/>
            <person name="LaButti K."/>
            <person name="Haridas S."/>
            <person name="Simmons B.A."/>
            <person name="Magnuson J.K."/>
            <person name="Mortensen U.H."/>
            <person name="Larsen T.O."/>
            <person name="Grigoriev I.V."/>
            <person name="Baker S.E."/>
            <person name="Andersen M.R."/>
        </authorList>
    </citation>
    <scope>NUCLEOTIDE SEQUENCE [LARGE SCALE GENOMIC DNA]</scope>
    <source>
        <strain evidence="1 2">IBT 24754</strain>
    </source>
</reference>
<dbReference type="AlphaFoldDB" id="A0A2T5M5Z6"/>
<dbReference type="VEuPathDB" id="FungiDB:P175DRAFT_0489129"/>
<evidence type="ECO:0000313" key="2">
    <source>
        <dbReference type="Proteomes" id="UP000244073"/>
    </source>
</evidence>
<gene>
    <name evidence="1" type="ORF">P175DRAFT_0489129</name>
</gene>